<dbReference type="AlphaFoldDB" id="A0A0D7CUS9"/>
<evidence type="ECO:0000313" key="2">
    <source>
        <dbReference type="EMBL" id="KIZ19147.1"/>
    </source>
</evidence>
<dbReference type="Pfam" id="PF13560">
    <property type="entry name" value="HTH_31"/>
    <property type="match status" value="1"/>
</dbReference>
<organism evidence="2 3">
    <name type="scientific">Streptomyces natalensis ATCC 27448</name>
    <dbReference type="NCBI Taxonomy" id="1240678"/>
    <lineage>
        <taxon>Bacteria</taxon>
        <taxon>Bacillati</taxon>
        <taxon>Actinomycetota</taxon>
        <taxon>Actinomycetes</taxon>
        <taxon>Kitasatosporales</taxon>
        <taxon>Streptomycetaceae</taxon>
        <taxon>Streptomyces</taxon>
    </lineage>
</organism>
<feature type="domain" description="HTH cro/C1-type" evidence="1">
    <location>
        <begin position="18"/>
        <end position="73"/>
    </location>
</feature>
<keyword evidence="3" id="KW-1185">Reference proteome</keyword>
<sequence>MPTRRTPTERQKRLGAELRKLRLAAEVSTDCAAGLLGMDRTRISNMESGTRTISPERVQTLTSNYACSDTAYIDALVAMAGDRQRGWWEEYRGTLSQGLLDIAELEWHSKRLLTVQTAHVPGLLQTEDYARAVFGAVLPPLSRLEVELRVNHRIGRQRVLDKEIARPYVGYVHEAALRMQFGGRKVTQAQLDHLCAQSERKHITVRVIPVDCGAFPGAGHALLYAEGVVPRLDTVQLDSAHGPEFTHAEAQLAKYRAHLDWMAENALAPEKSREFIHAITRQL</sequence>
<reference evidence="2 3" key="1">
    <citation type="submission" date="2014-09" db="EMBL/GenBank/DDBJ databases">
        <title>Draft genome sequence of Streptomyces natalensis ATCC 27448, producer of the antifungal pimaricin.</title>
        <authorList>
            <person name="Mendes M.V."/>
            <person name="Beites T."/>
            <person name="Pires S."/>
            <person name="Santos C.L."/>
            <person name="Moradas-Ferreira P."/>
        </authorList>
    </citation>
    <scope>NUCLEOTIDE SEQUENCE [LARGE SCALE GENOMIC DNA]</scope>
    <source>
        <strain evidence="2 3">ATCC 27448</strain>
    </source>
</reference>
<dbReference type="Gene3D" id="1.10.260.40">
    <property type="entry name" value="lambda repressor-like DNA-binding domains"/>
    <property type="match status" value="1"/>
</dbReference>
<keyword evidence="2" id="KW-0238">DNA-binding</keyword>
<dbReference type="PROSITE" id="PS50943">
    <property type="entry name" value="HTH_CROC1"/>
    <property type="match status" value="1"/>
</dbReference>
<dbReference type="Pfam" id="PF19054">
    <property type="entry name" value="DUF5753"/>
    <property type="match status" value="1"/>
</dbReference>
<protein>
    <submittedName>
        <fullName evidence="2">DNA-binding protein</fullName>
    </submittedName>
</protein>
<name>A0A0D7CUS9_9ACTN</name>
<dbReference type="SUPFAM" id="SSF47413">
    <property type="entry name" value="lambda repressor-like DNA-binding domains"/>
    <property type="match status" value="1"/>
</dbReference>
<dbReference type="PATRIC" id="fig|1240678.4.peg.910"/>
<gene>
    <name evidence="2" type="ORF">SNA_04305</name>
</gene>
<proteinExistence type="predicted"/>
<comment type="caution">
    <text evidence="2">The sequence shown here is derived from an EMBL/GenBank/DDBJ whole genome shotgun (WGS) entry which is preliminary data.</text>
</comment>
<dbReference type="EMBL" id="JRKI01000005">
    <property type="protein sequence ID" value="KIZ19147.1"/>
    <property type="molecule type" value="Genomic_DNA"/>
</dbReference>
<dbReference type="CDD" id="cd00093">
    <property type="entry name" value="HTH_XRE"/>
    <property type="match status" value="1"/>
</dbReference>
<dbReference type="RefSeq" id="WP_030072664.1">
    <property type="nucleotide sequence ID" value="NZ_JRKI01000005.1"/>
</dbReference>
<dbReference type="InterPro" id="IPR043917">
    <property type="entry name" value="DUF5753"/>
</dbReference>
<dbReference type="GO" id="GO:0003677">
    <property type="term" value="F:DNA binding"/>
    <property type="evidence" value="ECO:0007669"/>
    <property type="project" value="UniProtKB-KW"/>
</dbReference>
<evidence type="ECO:0000259" key="1">
    <source>
        <dbReference type="PROSITE" id="PS50943"/>
    </source>
</evidence>
<evidence type="ECO:0000313" key="3">
    <source>
        <dbReference type="Proteomes" id="UP000032458"/>
    </source>
</evidence>
<dbReference type="InterPro" id="IPR010982">
    <property type="entry name" value="Lambda_DNA-bd_dom_sf"/>
</dbReference>
<dbReference type="InterPro" id="IPR001387">
    <property type="entry name" value="Cro/C1-type_HTH"/>
</dbReference>
<accession>A0A0D7CUS9</accession>
<dbReference type="Proteomes" id="UP000032458">
    <property type="component" value="Unassembled WGS sequence"/>
</dbReference>
<dbReference type="SMART" id="SM00530">
    <property type="entry name" value="HTH_XRE"/>
    <property type="match status" value="1"/>
</dbReference>